<name>A0ABD2YNP5_9GENT</name>
<evidence type="ECO:0000313" key="3">
    <source>
        <dbReference type="Proteomes" id="UP001630127"/>
    </source>
</evidence>
<feature type="region of interest" description="Disordered" evidence="1">
    <location>
        <begin position="1"/>
        <end position="137"/>
    </location>
</feature>
<proteinExistence type="predicted"/>
<evidence type="ECO:0000256" key="1">
    <source>
        <dbReference type="SAM" id="MobiDB-lite"/>
    </source>
</evidence>
<dbReference type="EMBL" id="JBJUIK010000013">
    <property type="protein sequence ID" value="KAL3507780.1"/>
    <property type="molecule type" value="Genomic_DNA"/>
</dbReference>
<gene>
    <name evidence="2" type="ORF">ACH5RR_033162</name>
</gene>
<reference evidence="2 3" key="1">
    <citation type="submission" date="2024-11" db="EMBL/GenBank/DDBJ databases">
        <title>A near-complete genome assembly of Cinchona calisaya.</title>
        <authorList>
            <person name="Lian D.C."/>
            <person name="Zhao X.W."/>
            <person name="Wei L."/>
        </authorList>
    </citation>
    <scope>NUCLEOTIDE SEQUENCE [LARGE SCALE GENOMIC DNA]</scope>
    <source>
        <tissue evidence="2">Nenye</tissue>
    </source>
</reference>
<feature type="compositionally biased region" description="Pro residues" evidence="1">
    <location>
        <begin position="52"/>
        <end position="92"/>
    </location>
</feature>
<protein>
    <submittedName>
        <fullName evidence="2">Uncharacterized protein</fullName>
    </submittedName>
</protein>
<organism evidence="2 3">
    <name type="scientific">Cinchona calisaya</name>
    <dbReference type="NCBI Taxonomy" id="153742"/>
    <lineage>
        <taxon>Eukaryota</taxon>
        <taxon>Viridiplantae</taxon>
        <taxon>Streptophyta</taxon>
        <taxon>Embryophyta</taxon>
        <taxon>Tracheophyta</taxon>
        <taxon>Spermatophyta</taxon>
        <taxon>Magnoliopsida</taxon>
        <taxon>eudicotyledons</taxon>
        <taxon>Gunneridae</taxon>
        <taxon>Pentapetalae</taxon>
        <taxon>asterids</taxon>
        <taxon>lamiids</taxon>
        <taxon>Gentianales</taxon>
        <taxon>Rubiaceae</taxon>
        <taxon>Cinchonoideae</taxon>
        <taxon>Cinchoneae</taxon>
        <taxon>Cinchona</taxon>
    </lineage>
</organism>
<feature type="compositionally biased region" description="Pro residues" evidence="1">
    <location>
        <begin position="12"/>
        <end position="24"/>
    </location>
</feature>
<dbReference type="AlphaFoldDB" id="A0ABD2YNP5"/>
<feature type="compositionally biased region" description="Pro residues" evidence="1">
    <location>
        <begin position="116"/>
        <end position="137"/>
    </location>
</feature>
<sequence>MSVTGPDELPAKSPPEIPTAPPFHKPGTLPEAPRRPNSVPDFDAILPEKPADLPPISPGPNPEFPGPGNPSPPGQPEVVPPHGPGVIPPKPTEPGEGVPQPKPEIELPNGPDFVPSQPPGPEFPHPTQPDIPPPIIM</sequence>
<evidence type="ECO:0000313" key="2">
    <source>
        <dbReference type="EMBL" id="KAL3507780.1"/>
    </source>
</evidence>
<keyword evidence="3" id="KW-1185">Reference proteome</keyword>
<accession>A0ABD2YNP5</accession>
<dbReference type="Proteomes" id="UP001630127">
    <property type="component" value="Unassembled WGS sequence"/>
</dbReference>
<comment type="caution">
    <text evidence="2">The sequence shown here is derived from an EMBL/GenBank/DDBJ whole genome shotgun (WGS) entry which is preliminary data.</text>
</comment>